<evidence type="ECO:0000313" key="2">
    <source>
        <dbReference type="EMBL" id="KAG5212898.1"/>
    </source>
</evidence>
<feature type="compositionally biased region" description="Polar residues" evidence="1">
    <location>
        <begin position="110"/>
        <end position="119"/>
    </location>
</feature>
<feature type="region of interest" description="Disordered" evidence="1">
    <location>
        <begin position="1"/>
        <end position="174"/>
    </location>
</feature>
<protein>
    <submittedName>
        <fullName evidence="2">Uncharacterized protein</fullName>
    </submittedName>
</protein>
<sequence>MDSQVPVYTPTAELQPPPGAGSCDVAGSVLRAFSSQRPPSKDRGETAAPDPRAPALQPHRLRSFSASQPAERPGAPPGPEVRVKAEPRSPPEPCDIIRVPVGGAAAATRETWSYGQKTTGKIPADSRPRGGSRPTGGCRPSSPKLRAQAPRARETPARRAPAHLLSRPTSQALT</sequence>
<dbReference type="EMBL" id="JAEMGP010000002">
    <property type="protein sequence ID" value="KAG5212898.1"/>
    <property type="molecule type" value="Genomic_DNA"/>
</dbReference>
<feature type="compositionally biased region" description="Low complexity" evidence="1">
    <location>
        <begin position="129"/>
        <end position="150"/>
    </location>
</feature>
<reference evidence="2 3" key="1">
    <citation type="submission" date="2020-12" db="EMBL/GenBank/DDBJ databases">
        <title>De novo assembly of Tibetan sheep genome.</title>
        <authorList>
            <person name="Li X."/>
        </authorList>
    </citation>
    <scope>NUCLEOTIDE SEQUENCE [LARGE SCALE GENOMIC DNA]</scope>
    <source>
        <tissue evidence="2">Heart</tissue>
    </source>
</reference>
<organism evidence="2 3">
    <name type="scientific">Ovis aries</name>
    <name type="common">Sheep</name>
    <dbReference type="NCBI Taxonomy" id="9940"/>
    <lineage>
        <taxon>Eukaryota</taxon>
        <taxon>Metazoa</taxon>
        <taxon>Chordata</taxon>
        <taxon>Craniata</taxon>
        <taxon>Vertebrata</taxon>
        <taxon>Euteleostomi</taxon>
        <taxon>Mammalia</taxon>
        <taxon>Eutheria</taxon>
        <taxon>Laurasiatheria</taxon>
        <taxon>Artiodactyla</taxon>
        <taxon>Ruminantia</taxon>
        <taxon>Pecora</taxon>
        <taxon>Bovidae</taxon>
        <taxon>Caprinae</taxon>
        <taxon>Ovis</taxon>
    </lineage>
</organism>
<evidence type="ECO:0000313" key="3">
    <source>
        <dbReference type="Proteomes" id="UP000664991"/>
    </source>
</evidence>
<proteinExistence type="predicted"/>
<evidence type="ECO:0000256" key="1">
    <source>
        <dbReference type="SAM" id="MobiDB-lite"/>
    </source>
</evidence>
<dbReference type="Proteomes" id="UP000664991">
    <property type="component" value="Unassembled WGS sequence"/>
</dbReference>
<gene>
    <name evidence="2" type="ORF">JEQ12_008684</name>
</gene>
<comment type="caution">
    <text evidence="2">The sequence shown here is derived from an EMBL/GenBank/DDBJ whole genome shotgun (WGS) entry which is preliminary data.</text>
</comment>
<name>A0A836ALP2_SHEEP</name>
<dbReference type="AlphaFoldDB" id="A0A836ALP2"/>
<accession>A0A836ALP2</accession>